<dbReference type="RefSeq" id="WP_123325943.1">
    <property type="nucleotide sequence ID" value="NZ_JBHRSX010000071.1"/>
</dbReference>
<keyword evidence="3" id="KW-1185">Reference proteome</keyword>
<dbReference type="Proteomes" id="UP001595477">
    <property type="component" value="Unassembled WGS sequence"/>
</dbReference>
<proteinExistence type="predicted"/>
<organism evidence="2 3">
    <name type="scientific">Alteromonas oceani</name>
    <dbReference type="NCBI Taxonomy" id="2071609"/>
    <lineage>
        <taxon>Bacteria</taxon>
        <taxon>Pseudomonadati</taxon>
        <taxon>Pseudomonadota</taxon>
        <taxon>Gammaproteobacteria</taxon>
        <taxon>Alteromonadales</taxon>
        <taxon>Alteromonadaceae</taxon>
        <taxon>Alteromonas/Salinimonas group</taxon>
        <taxon>Alteromonas</taxon>
    </lineage>
</organism>
<feature type="signal peptide" evidence="1">
    <location>
        <begin position="1"/>
        <end position="17"/>
    </location>
</feature>
<sequence>MKNLFLLALFFPQFVLASATMNCHFDKFHQAHHKNPALSGYAKIDQSLEIVDLKTSKNTLTLDGSVRATNSLHWVLLENENWELESLNLAGDFGELLVIEGTQGQKITEIEGWYEALLVEVSPLSTNTRLGKCVIRKRT</sequence>
<evidence type="ECO:0000313" key="3">
    <source>
        <dbReference type="Proteomes" id="UP001595477"/>
    </source>
</evidence>
<dbReference type="EMBL" id="JBHRSX010000071">
    <property type="protein sequence ID" value="MFC3203238.1"/>
    <property type="molecule type" value="Genomic_DNA"/>
</dbReference>
<accession>A0ABV7JYY3</accession>
<feature type="chain" id="PRO_5046044880" evidence="1">
    <location>
        <begin position="18"/>
        <end position="139"/>
    </location>
</feature>
<keyword evidence="1" id="KW-0732">Signal</keyword>
<evidence type="ECO:0000313" key="2">
    <source>
        <dbReference type="EMBL" id="MFC3203238.1"/>
    </source>
</evidence>
<protein>
    <submittedName>
        <fullName evidence="2">Uncharacterized protein</fullName>
    </submittedName>
</protein>
<comment type="caution">
    <text evidence="2">The sequence shown here is derived from an EMBL/GenBank/DDBJ whole genome shotgun (WGS) entry which is preliminary data.</text>
</comment>
<gene>
    <name evidence="2" type="ORF">ACFOEW_15610</name>
</gene>
<name>A0ABV7JYY3_9ALTE</name>
<reference evidence="3" key="1">
    <citation type="journal article" date="2019" name="Int. J. Syst. Evol. Microbiol.">
        <title>The Global Catalogue of Microorganisms (GCM) 10K type strain sequencing project: providing services to taxonomists for standard genome sequencing and annotation.</title>
        <authorList>
            <consortium name="The Broad Institute Genomics Platform"/>
            <consortium name="The Broad Institute Genome Sequencing Center for Infectious Disease"/>
            <person name="Wu L."/>
            <person name="Ma J."/>
        </authorList>
    </citation>
    <scope>NUCLEOTIDE SEQUENCE [LARGE SCALE GENOMIC DNA]</scope>
    <source>
        <strain evidence="3">KCTC 52449</strain>
    </source>
</reference>
<evidence type="ECO:0000256" key="1">
    <source>
        <dbReference type="SAM" id="SignalP"/>
    </source>
</evidence>